<dbReference type="AlphaFoldDB" id="A0AAW2I480"/>
<gene>
    <name evidence="1" type="ORF">PYX00_004448</name>
</gene>
<dbReference type="EMBL" id="JARGDH010000002">
    <property type="protein sequence ID" value="KAL0277019.1"/>
    <property type="molecule type" value="Genomic_DNA"/>
</dbReference>
<evidence type="ECO:0000313" key="1">
    <source>
        <dbReference type="EMBL" id="KAL0277019.1"/>
    </source>
</evidence>
<comment type="caution">
    <text evidence="1">The sequence shown here is derived from an EMBL/GenBank/DDBJ whole genome shotgun (WGS) entry which is preliminary data.</text>
</comment>
<accession>A0AAW2I480</accession>
<organism evidence="1">
    <name type="scientific">Menopon gallinae</name>
    <name type="common">poultry shaft louse</name>
    <dbReference type="NCBI Taxonomy" id="328185"/>
    <lineage>
        <taxon>Eukaryota</taxon>
        <taxon>Metazoa</taxon>
        <taxon>Ecdysozoa</taxon>
        <taxon>Arthropoda</taxon>
        <taxon>Hexapoda</taxon>
        <taxon>Insecta</taxon>
        <taxon>Pterygota</taxon>
        <taxon>Neoptera</taxon>
        <taxon>Paraneoptera</taxon>
        <taxon>Psocodea</taxon>
        <taxon>Troctomorpha</taxon>
        <taxon>Phthiraptera</taxon>
        <taxon>Amblycera</taxon>
        <taxon>Menoponidae</taxon>
        <taxon>Menopon</taxon>
    </lineage>
</organism>
<proteinExistence type="predicted"/>
<reference evidence="1" key="1">
    <citation type="journal article" date="2024" name="Gigascience">
        <title>Chromosome-level genome of the poultry shaft louse Menopon gallinae provides insight into the host-switching and adaptive evolution of parasitic lice.</title>
        <authorList>
            <person name="Xu Y."/>
            <person name="Ma L."/>
            <person name="Liu S."/>
            <person name="Liang Y."/>
            <person name="Liu Q."/>
            <person name="He Z."/>
            <person name="Tian L."/>
            <person name="Duan Y."/>
            <person name="Cai W."/>
            <person name="Li H."/>
            <person name="Song F."/>
        </authorList>
    </citation>
    <scope>NUCLEOTIDE SEQUENCE</scope>
    <source>
        <strain evidence="1">Cailab_2023a</strain>
    </source>
</reference>
<name>A0AAW2I480_9NEOP</name>
<sequence length="113" mass="13132">MPAVQIESMQWMWFTIQLKNVMSFKVLEDNGRNFPRLRPTCIVNHILHIIQSPITENSSKMEDSVSARKTQNFLCLPSSVEICMKKVFNSGRELPACRRSQTSIKVDYLQKEQ</sequence>
<protein>
    <submittedName>
        <fullName evidence="1">Uncharacterized protein</fullName>
    </submittedName>
</protein>